<evidence type="ECO:0000313" key="2">
    <source>
        <dbReference type="Proteomes" id="UP001530400"/>
    </source>
</evidence>
<accession>A0ABD3PUC3</accession>
<feature type="non-terminal residue" evidence="1">
    <location>
        <position position="45"/>
    </location>
</feature>
<reference evidence="1 2" key="1">
    <citation type="submission" date="2024-10" db="EMBL/GenBank/DDBJ databases">
        <title>Updated reference genomes for cyclostephanoid diatoms.</title>
        <authorList>
            <person name="Roberts W.R."/>
            <person name="Alverson A.J."/>
        </authorList>
    </citation>
    <scope>NUCLEOTIDE SEQUENCE [LARGE SCALE GENOMIC DNA]</scope>
    <source>
        <strain evidence="1 2">AJA010-31</strain>
    </source>
</reference>
<organism evidence="1 2">
    <name type="scientific">Cyclotella atomus</name>
    <dbReference type="NCBI Taxonomy" id="382360"/>
    <lineage>
        <taxon>Eukaryota</taxon>
        <taxon>Sar</taxon>
        <taxon>Stramenopiles</taxon>
        <taxon>Ochrophyta</taxon>
        <taxon>Bacillariophyta</taxon>
        <taxon>Coscinodiscophyceae</taxon>
        <taxon>Thalassiosirophycidae</taxon>
        <taxon>Stephanodiscales</taxon>
        <taxon>Stephanodiscaceae</taxon>
        <taxon>Cyclotella</taxon>
    </lineage>
</organism>
<protein>
    <submittedName>
        <fullName evidence="1">Uncharacterized protein</fullName>
    </submittedName>
</protein>
<proteinExistence type="predicted"/>
<dbReference type="Proteomes" id="UP001530400">
    <property type="component" value="Unassembled WGS sequence"/>
</dbReference>
<dbReference type="AlphaFoldDB" id="A0ABD3PUC3"/>
<dbReference type="EMBL" id="JALLPJ020000453">
    <property type="protein sequence ID" value="KAL3791708.1"/>
    <property type="molecule type" value="Genomic_DNA"/>
</dbReference>
<gene>
    <name evidence="1" type="ORF">ACHAWO_006270</name>
</gene>
<evidence type="ECO:0000313" key="1">
    <source>
        <dbReference type="EMBL" id="KAL3791708.1"/>
    </source>
</evidence>
<comment type="caution">
    <text evidence="1">The sequence shown here is derived from an EMBL/GenBank/DDBJ whole genome shotgun (WGS) entry which is preliminary data.</text>
</comment>
<keyword evidence="2" id="KW-1185">Reference proteome</keyword>
<sequence length="45" mass="4930">MSGVRRHTVRFDHEVSGVSTRVIKVLDSIGASDSKNQNANALTFK</sequence>
<name>A0ABD3PUC3_9STRA</name>